<feature type="compositionally biased region" description="Basic and acidic residues" evidence="1">
    <location>
        <begin position="15"/>
        <end position="24"/>
    </location>
</feature>
<organism evidence="2 3">
    <name type="scientific">Diploscapter pachys</name>
    <dbReference type="NCBI Taxonomy" id="2018661"/>
    <lineage>
        <taxon>Eukaryota</taxon>
        <taxon>Metazoa</taxon>
        <taxon>Ecdysozoa</taxon>
        <taxon>Nematoda</taxon>
        <taxon>Chromadorea</taxon>
        <taxon>Rhabditida</taxon>
        <taxon>Rhabditina</taxon>
        <taxon>Rhabditomorpha</taxon>
        <taxon>Rhabditoidea</taxon>
        <taxon>Rhabditidae</taxon>
        <taxon>Diploscapter</taxon>
    </lineage>
</organism>
<name>A0A2A2LV45_9BILA</name>
<accession>A0A2A2LV45</accession>
<comment type="caution">
    <text evidence="2">The sequence shown here is derived from an EMBL/GenBank/DDBJ whole genome shotgun (WGS) entry which is preliminary data.</text>
</comment>
<sequence length="114" mass="12509">MEKKFDWTGKVSQAAKREKKEQKQESSSSEDNQHTGSDDESDSEVKKDNDKHKKSPTNRSANKKSRHGSSRKPLLFGLGMKKSSRRKGKGATAQGGGVSTSKEAGSNEVEMKNP</sequence>
<feature type="compositionally biased region" description="Basic residues" evidence="1">
    <location>
        <begin position="52"/>
        <end position="70"/>
    </location>
</feature>
<keyword evidence="3" id="KW-1185">Reference proteome</keyword>
<gene>
    <name evidence="2" type="ORF">WR25_03672</name>
</gene>
<dbReference type="EMBL" id="LIAE01006402">
    <property type="protein sequence ID" value="PAV90104.1"/>
    <property type="molecule type" value="Genomic_DNA"/>
</dbReference>
<protein>
    <submittedName>
        <fullName evidence="2">Uncharacterized protein</fullName>
    </submittedName>
</protein>
<dbReference type="AlphaFoldDB" id="A0A2A2LV45"/>
<evidence type="ECO:0000313" key="3">
    <source>
        <dbReference type="Proteomes" id="UP000218231"/>
    </source>
</evidence>
<reference evidence="2 3" key="1">
    <citation type="journal article" date="2017" name="Curr. Biol.">
        <title>Genome architecture and evolution of a unichromosomal asexual nematode.</title>
        <authorList>
            <person name="Fradin H."/>
            <person name="Zegar C."/>
            <person name="Gutwein M."/>
            <person name="Lucas J."/>
            <person name="Kovtun M."/>
            <person name="Corcoran D."/>
            <person name="Baugh L.R."/>
            <person name="Kiontke K."/>
            <person name="Gunsalus K."/>
            <person name="Fitch D.H."/>
            <person name="Piano F."/>
        </authorList>
    </citation>
    <scope>NUCLEOTIDE SEQUENCE [LARGE SCALE GENOMIC DNA]</scope>
    <source>
        <strain evidence="2">PF1309</strain>
    </source>
</reference>
<proteinExistence type="predicted"/>
<evidence type="ECO:0000313" key="2">
    <source>
        <dbReference type="EMBL" id="PAV90104.1"/>
    </source>
</evidence>
<feature type="compositionally biased region" description="Basic and acidic residues" evidence="1">
    <location>
        <begin position="31"/>
        <end position="51"/>
    </location>
</feature>
<dbReference type="Proteomes" id="UP000218231">
    <property type="component" value="Unassembled WGS sequence"/>
</dbReference>
<evidence type="ECO:0000256" key="1">
    <source>
        <dbReference type="SAM" id="MobiDB-lite"/>
    </source>
</evidence>
<feature type="region of interest" description="Disordered" evidence="1">
    <location>
        <begin position="1"/>
        <end position="114"/>
    </location>
</feature>